<dbReference type="PATRIC" id="fig|1122147.4.peg.1042"/>
<organism evidence="1 2">
    <name type="scientific">Schleiferilactobacillus harbinensis DSM 16991</name>
    <dbReference type="NCBI Taxonomy" id="1122147"/>
    <lineage>
        <taxon>Bacteria</taxon>
        <taxon>Bacillati</taxon>
        <taxon>Bacillota</taxon>
        <taxon>Bacilli</taxon>
        <taxon>Lactobacillales</taxon>
        <taxon>Lactobacillaceae</taxon>
        <taxon>Schleiferilactobacillus</taxon>
    </lineage>
</organism>
<dbReference type="EMBL" id="AZFW01000017">
    <property type="protein sequence ID" value="KRM29184.1"/>
    <property type="molecule type" value="Genomic_DNA"/>
</dbReference>
<dbReference type="OrthoDB" id="2236831at2"/>
<comment type="caution">
    <text evidence="1">The sequence shown here is derived from an EMBL/GenBank/DDBJ whole genome shotgun (WGS) entry which is preliminary data.</text>
</comment>
<dbReference type="RefSeq" id="WP_027828720.1">
    <property type="nucleotide sequence ID" value="NZ_AUEH01000027.1"/>
</dbReference>
<dbReference type="InterPro" id="IPR021146">
    <property type="entry name" value="Phage_gp6-like_head-tail"/>
</dbReference>
<protein>
    <recommendedName>
        <fullName evidence="3">Phage gp6-like head-tail connector protein</fullName>
    </recommendedName>
</protein>
<proteinExistence type="predicted"/>
<dbReference type="eggNOG" id="ENOG5030BQY">
    <property type="taxonomic scope" value="Bacteria"/>
</dbReference>
<gene>
    <name evidence="1" type="ORF">FC91_GL001007</name>
</gene>
<sequence>MAESLITDEMVAEFKAHMHITHSREDPYLRGLLETSAAAVMAITNDKALTDKRVVELVYQRARYAYNDQLEWFDANFQSMLMNLAIENYEGVPDQDNE</sequence>
<evidence type="ECO:0008006" key="3">
    <source>
        <dbReference type="Google" id="ProtNLM"/>
    </source>
</evidence>
<evidence type="ECO:0000313" key="2">
    <source>
        <dbReference type="Proteomes" id="UP000050949"/>
    </source>
</evidence>
<name>A0A0R1XGH7_9LACO</name>
<evidence type="ECO:0000313" key="1">
    <source>
        <dbReference type="EMBL" id="KRM29184.1"/>
    </source>
</evidence>
<dbReference type="Proteomes" id="UP000050949">
    <property type="component" value="Unassembled WGS sequence"/>
</dbReference>
<accession>A0A0R1XGH7</accession>
<dbReference type="AlphaFoldDB" id="A0A0R1XGH7"/>
<reference evidence="1 2" key="1">
    <citation type="journal article" date="2015" name="Genome Announc.">
        <title>Expanding the biotechnology potential of lactobacilli through comparative genomics of 213 strains and associated genera.</title>
        <authorList>
            <person name="Sun Z."/>
            <person name="Harris H.M."/>
            <person name="McCann A."/>
            <person name="Guo C."/>
            <person name="Argimon S."/>
            <person name="Zhang W."/>
            <person name="Yang X."/>
            <person name="Jeffery I.B."/>
            <person name="Cooney J.C."/>
            <person name="Kagawa T.F."/>
            <person name="Liu W."/>
            <person name="Song Y."/>
            <person name="Salvetti E."/>
            <person name="Wrobel A."/>
            <person name="Rasinkangas P."/>
            <person name="Parkhill J."/>
            <person name="Rea M.C."/>
            <person name="O'Sullivan O."/>
            <person name="Ritari J."/>
            <person name="Douillard F.P."/>
            <person name="Paul Ross R."/>
            <person name="Yang R."/>
            <person name="Briner A.E."/>
            <person name="Felis G.E."/>
            <person name="de Vos W.M."/>
            <person name="Barrangou R."/>
            <person name="Klaenhammer T.R."/>
            <person name="Caufield P.W."/>
            <person name="Cui Y."/>
            <person name="Zhang H."/>
            <person name="O'Toole P.W."/>
        </authorList>
    </citation>
    <scope>NUCLEOTIDE SEQUENCE [LARGE SCALE GENOMIC DNA]</scope>
    <source>
        <strain evidence="1 2">DSM 16991</strain>
    </source>
</reference>
<dbReference type="Pfam" id="PF05135">
    <property type="entry name" value="Phage_connect_1"/>
    <property type="match status" value="1"/>
</dbReference>